<proteinExistence type="predicted"/>
<reference evidence="1 2" key="1">
    <citation type="submission" date="2019-02" db="EMBL/GenBank/DDBJ databases">
        <title>Deep-cultivation of Planctomycetes and their phenomic and genomic characterization uncovers novel biology.</title>
        <authorList>
            <person name="Wiegand S."/>
            <person name="Jogler M."/>
            <person name="Boedeker C."/>
            <person name="Pinto D."/>
            <person name="Vollmers J."/>
            <person name="Rivas-Marin E."/>
            <person name="Kohn T."/>
            <person name="Peeters S.H."/>
            <person name="Heuer A."/>
            <person name="Rast P."/>
            <person name="Oberbeckmann S."/>
            <person name="Bunk B."/>
            <person name="Jeske O."/>
            <person name="Meyerdierks A."/>
            <person name="Storesund J.E."/>
            <person name="Kallscheuer N."/>
            <person name="Luecker S."/>
            <person name="Lage O.M."/>
            <person name="Pohl T."/>
            <person name="Merkel B.J."/>
            <person name="Hornburger P."/>
            <person name="Mueller R.-W."/>
            <person name="Bruemmer F."/>
            <person name="Labrenz M."/>
            <person name="Spormann A.M."/>
            <person name="Op den Camp H."/>
            <person name="Overmann J."/>
            <person name="Amann R."/>
            <person name="Jetten M.S.M."/>
            <person name="Mascher T."/>
            <person name="Medema M.H."/>
            <person name="Devos D.P."/>
            <person name="Kaster A.-K."/>
            <person name="Ovreas L."/>
            <person name="Rohde M."/>
            <person name="Galperin M.Y."/>
            <person name="Jogler C."/>
        </authorList>
    </citation>
    <scope>NUCLEOTIDE SEQUENCE [LARGE SCALE GENOMIC DNA]</scope>
    <source>
        <strain evidence="1 2">TBK1r</strain>
    </source>
</reference>
<gene>
    <name evidence="1" type="ORF">TBK1r_45150</name>
</gene>
<dbReference type="Proteomes" id="UP000318081">
    <property type="component" value="Chromosome"/>
</dbReference>
<evidence type="ECO:0000313" key="1">
    <source>
        <dbReference type="EMBL" id="QDV85501.1"/>
    </source>
</evidence>
<accession>A0ABX5XXU1</accession>
<keyword evidence="2" id="KW-1185">Reference proteome</keyword>
<name>A0ABX5XXU1_9BACT</name>
<sequence length="79" mass="8847">MSAIAKSIEKRVAISLAVSRYLRSADRFQEASGDFTCACKSLRKQLGSDQRFVVQVDFKHYLVTSDNDGNFDIEAIQSL</sequence>
<protein>
    <submittedName>
        <fullName evidence="1">Uncharacterized protein</fullName>
    </submittedName>
</protein>
<organism evidence="1 2">
    <name type="scientific">Stieleria magnilauensis</name>
    <dbReference type="NCBI Taxonomy" id="2527963"/>
    <lineage>
        <taxon>Bacteria</taxon>
        <taxon>Pseudomonadati</taxon>
        <taxon>Planctomycetota</taxon>
        <taxon>Planctomycetia</taxon>
        <taxon>Pirellulales</taxon>
        <taxon>Pirellulaceae</taxon>
        <taxon>Stieleria</taxon>
    </lineage>
</organism>
<dbReference type="RefSeq" id="WP_145215239.1">
    <property type="nucleotide sequence ID" value="NZ_CP036432.1"/>
</dbReference>
<evidence type="ECO:0000313" key="2">
    <source>
        <dbReference type="Proteomes" id="UP000318081"/>
    </source>
</evidence>
<dbReference type="EMBL" id="CP036432">
    <property type="protein sequence ID" value="QDV85501.1"/>
    <property type="molecule type" value="Genomic_DNA"/>
</dbReference>